<protein>
    <submittedName>
        <fullName evidence="2">Uncharacterized protein</fullName>
    </submittedName>
</protein>
<comment type="caution">
    <text evidence="2">The sequence shown here is derived from an EMBL/GenBank/DDBJ whole genome shotgun (WGS) entry which is preliminary data.</text>
</comment>
<name>A0ABR4CJC1_9HELO</name>
<sequence>MSKDQYLPSPEEDITKTSHFRTFKEGSGGPHLDVLLHNQRTIVKQNQDIRRLVEHLLQGQRSAKGLGSAGKRAPLVGVDLEESLREGIIQASRRYNDIHQDMKLLRGKSITKTVEKWVAALEEDEELGDEEKEALRGMESDKKVALHIQCAEKIRGKTKIGGTKRSKGKKKAPTKGTRRRKESDESESADSDVNSEANSEDEEEGLADETDEDITEHRRKRTRHT</sequence>
<dbReference type="EMBL" id="JAZHXI010000007">
    <property type="protein sequence ID" value="KAL2070065.1"/>
    <property type="molecule type" value="Genomic_DNA"/>
</dbReference>
<reference evidence="2 3" key="1">
    <citation type="journal article" date="2024" name="Commun. Biol.">
        <title>Comparative genomic analysis of thermophilic fungi reveals convergent evolutionary adaptations and gene losses.</title>
        <authorList>
            <person name="Steindorff A.S."/>
            <person name="Aguilar-Pontes M.V."/>
            <person name="Robinson A.J."/>
            <person name="Andreopoulos B."/>
            <person name="LaButti K."/>
            <person name="Kuo A."/>
            <person name="Mondo S."/>
            <person name="Riley R."/>
            <person name="Otillar R."/>
            <person name="Haridas S."/>
            <person name="Lipzen A."/>
            <person name="Grimwood J."/>
            <person name="Schmutz J."/>
            <person name="Clum A."/>
            <person name="Reid I.D."/>
            <person name="Moisan M.C."/>
            <person name="Butler G."/>
            <person name="Nguyen T.T.M."/>
            <person name="Dewar K."/>
            <person name="Conant G."/>
            <person name="Drula E."/>
            <person name="Henrissat B."/>
            <person name="Hansel C."/>
            <person name="Singer S."/>
            <person name="Hutchinson M.I."/>
            <person name="de Vries R.P."/>
            <person name="Natvig D.O."/>
            <person name="Powell A.J."/>
            <person name="Tsang A."/>
            <person name="Grigoriev I.V."/>
        </authorList>
    </citation>
    <scope>NUCLEOTIDE SEQUENCE [LARGE SCALE GENOMIC DNA]</scope>
    <source>
        <strain evidence="2 3">CBS 494.80</strain>
    </source>
</reference>
<evidence type="ECO:0000313" key="3">
    <source>
        <dbReference type="Proteomes" id="UP001595075"/>
    </source>
</evidence>
<feature type="compositionally biased region" description="Acidic residues" evidence="1">
    <location>
        <begin position="198"/>
        <end position="214"/>
    </location>
</feature>
<dbReference type="Proteomes" id="UP001595075">
    <property type="component" value="Unassembled WGS sequence"/>
</dbReference>
<evidence type="ECO:0000313" key="2">
    <source>
        <dbReference type="EMBL" id="KAL2070065.1"/>
    </source>
</evidence>
<gene>
    <name evidence="2" type="ORF">VTL71DRAFT_14745</name>
</gene>
<feature type="compositionally biased region" description="Basic residues" evidence="1">
    <location>
        <begin position="156"/>
        <end position="180"/>
    </location>
</feature>
<proteinExistence type="predicted"/>
<evidence type="ECO:0000256" key="1">
    <source>
        <dbReference type="SAM" id="MobiDB-lite"/>
    </source>
</evidence>
<organism evidence="2 3">
    <name type="scientific">Oculimacula yallundae</name>
    <dbReference type="NCBI Taxonomy" id="86028"/>
    <lineage>
        <taxon>Eukaryota</taxon>
        <taxon>Fungi</taxon>
        <taxon>Dikarya</taxon>
        <taxon>Ascomycota</taxon>
        <taxon>Pezizomycotina</taxon>
        <taxon>Leotiomycetes</taxon>
        <taxon>Helotiales</taxon>
        <taxon>Ploettnerulaceae</taxon>
        <taxon>Oculimacula</taxon>
    </lineage>
</organism>
<accession>A0ABR4CJC1</accession>
<keyword evidence="3" id="KW-1185">Reference proteome</keyword>
<feature type="region of interest" description="Disordered" evidence="1">
    <location>
        <begin position="155"/>
        <end position="225"/>
    </location>
</feature>